<dbReference type="RefSeq" id="WP_014129928.1">
    <property type="nucleotide sequence ID" value="NC_016078.1"/>
</dbReference>
<dbReference type="Proteomes" id="UP000008850">
    <property type="component" value="Chromosome"/>
</dbReference>
<keyword evidence="3" id="KW-1185">Reference proteome</keyword>
<keyword evidence="1" id="KW-0175">Coiled coil</keyword>
<name>G4RDF3_PELHB</name>
<evidence type="ECO:0000256" key="1">
    <source>
        <dbReference type="SAM" id="Coils"/>
    </source>
</evidence>
<dbReference type="STRING" id="1082931.KKY_740"/>
<dbReference type="PROSITE" id="PS51257">
    <property type="entry name" value="PROKAR_LIPOPROTEIN"/>
    <property type="match status" value="1"/>
</dbReference>
<dbReference type="KEGG" id="phl:KKY_740"/>
<dbReference type="HOGENOM" id="CLU_2701502_0_0_5"/>
<evidence type="ECO:0000313" key="2">
    <source>
        <dbReference type="EMBL" id="AEQ50779.1"/>
    </source>
</evidence>
<evidence type="ECO:0000313" key="3">
    <source>
        <dbReference type="Proteomes" id="UP000008850"/>
    </source>
</evidence>
<protein>
    <submittedName>
        <fullName evidence="2">Uncharacterized protein</fullName>
    </submittedName>
</protein>
<organism evidence="2 3">
    <name type="scientific">Pelagibacterium halotolerans (strain DSM 22347 / JCM 15775 / CGMCC 1.7692 / B2)</name>
    <dbReference type="NCBI Taxonomy" id="1082931"/>
    <lineage>
        <taxon>Bacteria</taxon>
        <taxon>Pseudomonadati</taxon>
        <taxon>Pseudomonadota</taxon>
        <taxon>Alphaproteobacteria</taxon>
        <taxon>Hyphomicrobiales</taxon>
        <taxon>Devosiaceae</taxon>
        <taxon>Pelagibacterium</taxon>
    </lineage>
</organism>
<feature type="coiled-coil region" evidence="1">
    <location>
        <begin position="34"/>
        <end position="61"/>
    </location>
</feature>
<dbReference type="EMBL" id="CP003075">
    <property type="protein sequence ID" value="AEQ50779.1"/>
    <property type="molecule type" value="Genomic_DNA"/>
</dbReference>
<sequence length="73" mass="7940">MSRMTYQLSDGLAALGGAFSACAETGVHMDTVSVGRLVLTLAALEKNARLLENEISRHRWNEAARSEVALCEF</sequence>
<proteinExistence type="predicted"/>
<accession>G4RDF3</accession>
<gene>
    <name evidence="2" type="ordered locus">KKY_740</name>
</gene>
<dbReference type="AlphaFoldDB" id="G4RDF3"/>
<reference evidence="2 3" key="1">
    <citation type="journal article" date="2012" name="J. Bacteriol.">
        <title>Complete genome sequence of Pelagibacterium halotolerans B2T.</title>
        <authorList>
            <person name="Huo Y.Y."/>
            <person name="Cheng H."/>
            <person name="Han X.F."/>
            <person name="Jiang X.W."/>
            <person name="Sun C."/>
            <person name="Zhang X.Q."/>
            <person name="Zhu X.F."/>
            <person name="Liu Y.F."/>
            <person name="Li P.F."/>
            <person name="Ni P.X."/>
            <person name="Wu M."/>
        </authorList>
    </citation>
    <scope>NUCLEOTIDE SEQUENCE [LARGE SCALE GENOMIC DNA]</scope>
    <source>
        <strain evidence="3">DSM 22347 / JCM 15775 / CGMCC 1.7692 / B2</strain>
    </source>
</reference>